<dbReference type="AlphaFoldDB" id="A0A841R7C1"/>
<evidence type="ECO:0000313" key="3">
    <source>
        <dbReference type="EMBL" id="MBB6481154.1"/>
    </source>
</evidence>
<comment type="similarity">
    <text evidence="1">Belongs to the flavoredoxin family.</text>
</comment>
<dbReference type="InterPro" id="IPR012349">
    <property type="entry name" value="Split_barrel_FMN-bd"/>
</dbReference>
<evidence type="ECO:0000313" key="4">
    <source>
        <dbReference type="Proteomes" id="UP000587760"/>
    </source>
</evidence>
<organism evidence="3 4">
    <name type="scientific">Spirochaeta isovalerica</name>
    <dbReference type="NCBI Taxonomy" id="150"/>
    <lineage>
        <taxon>Bacteria</taxon>
        <taxon>Pseudomonadati</taxon>
        <taxon>Spirochaetota</taxon>
        <taxon>Spirochaetia</taxon>
        <taxon>Spirochaetales</taxon>
        <taxon>Spirochaetaceae</taxon>
        <taxon>Spirochaeta</taxon>
    </lineage>
</organism>
<keyword evidence="4" id="KW-1185">Reference proteome</keyword>
<proteinExistence type="inferred from homology"/>
<comment type="caution">
    <text evidence="3">The sequence shown here is derived from an EMBL/GenBank/DDBJ whole genome shotgun (WGS) entry which is preliminary data.</text>
</comment>
<dbReference type="InterPro" id="IPR002563">
    <property type="entry name" value="Flavin_Rdtase-like_dom"/>
</dbReference>
<dbReference type="RefSeq" id="WP_184747398.1">
    <property type="nucleotide sequence ID" value="NZ_JACHGJ010000005.1"/>
</dbReference>
<dbReference type="Gene3D" id="2.30.110.10">
    <property type="entry name" value="Electron Transport, Fmn-binding Protein, Chain A"/>
    <property type="match status" value="1"/>
</dbReference>
<accession>A0A841R7C1</accession>
<dbReference type="Proteomes" id="UP000587760">
    <property type="component" value="Unassembled WGS sequence"/>
</dbReference>
<dbReference type="GO" id="GO:0010181">
    <property type="term" value="F:FMN binding"/>
    <property type="evidence" value="ECO:0007669"/>
    <property type="project" value="InterPro"/>
</dbReference>
<evidence type="ECO:0000259" key="2">
    <source>
        <dbReference type="Pfam" id="PF01613"/>
    </source>
</evidence>
<dbReference type="Pfam" id="PF01613">
    <property type="entry name" value="Flavin_Reduct"/>
    <property type="match status" value="1"/>
</dbReference>
<dbReference type="EMBL" id="JACHGJ010000005">
    <property type="protein sequence ID" value="MBB6481154.1"/>
    <property type="molecule type" value="Genomic_DNA"/>
</dbReference>
<evidence type="ECO:0000256" key="1">
    <source>
        <dbReference type="ARBA" id="ARBA00038054"/>
    </source>
</evidence>
<gene>
    <name evidence="3" type="ORF">HNR50_002827</name>
</gene>
<name>A0A841R7C1_9SPIO</name>
<dbReference type="SUPFAM" id="SSF50475">
    <property type="entry name" value="FMN-binding split barrel"/>
    <property type="match status" value="1"/>
</dbReference>
<dbReference type="PANTHER" id="PTHR43567">
    <property type="entry name" value="FLAVOREDOXIN-RELATED-RELATED"/>
    <property type="match status" value="1"/>
</dbReference>
<dbReference type="GO" id="GO:0016646">
    <property type="term" value="F:oxidoreductase activity, acting on the CH-NH group of donors, NAD or NADP as acceptor"/>
    <property type="evidence" value="ECO:0007669"/>
    <property type="project" value="UniProtKB-ARBA"/>
</dbReference>
<feature type="domain" description="Flavin reductase like" evidence="2">
    <location>
        <begin position="15"/>
        <end position="128"/>
    </location>
</feature>
<dbReference type="PANTHER" id="PTHR43567:SF5">
    <property type="entry name" value="HYPOTHETICAL CYTOSOLIC PROTEIN"/>
    <property type="match status" value="1"/>
</dbReference>
<sequence>MRKEVELGSVINEVMAKLAKPGLLLGSGEQCNPMTIGWGSYGIMWNKPVFTIMVRPVRYSFELLERNGDFTINVPSDDMKKEIGICGSKSGRNKDKLALCGFTRKKSENISVSYIKECPIHLECRTVFYNDVTAAALDKNLIDRHYPKADLHRYYYGEILGAYIEE</sequence>
<dbReference type="InterPro" id="IPR052174">
    <property type="entry name" value="Flavoredoxin"/>
</dbReference>
<reference evidence="3 4" key="1">
    <citation type="submission" date="2020-08" db="EMBL/GenBank/DDBJ databases">
        <title>Genomic Encyclopedia of Type Strains, Phase IV (KMG-IV): sequencing the most valuable type-strain genomes for metagenomic binning, comparative biology and taxonomic classification.</title>
        <authorList>
            <person name="Goeker M."/>
        </authorList>
    </citation>
    <scope>NUCLEOTIDE SEQUENCE [LARGE SCALE GENOMIC DNA]</scope>
    <source>
        <strain evidence="3 4">DSM 2461</strain>
    </source>
</reference>
<protein>
    <submittedName>
        <fullName evidence="3">Flavin reductase (DIM6/NTAB) family NADH-FMN oxidoreductase RutF</fullName>
    </submittedName>
</protein>